<name>X7FFM1_9RHOB</name>
<keyword evidence="1" id="KW-0732">Signal</keyword>
<comment type="caution">
    <text evidence="2">The sequence shown here is derived from an EMBL/GenBank/DDBJ whole genome shotgun (WGS) entry which is preliminary data.</text>
</comment>
<dbReference type="RefSeq" id="WP_043765158.1">
    <property type="nucleotide sequence ID" value="NZ_JAME01000001.1"/>
</dbReference>
<sequence>MKKWLMIAALAATPALAQDAELRAVGDFDDIEGEEVRSVALFEEMLKVIEHPRCLNCHPVNGGPTQGDDMTPHMPPVVRGDADFGAPGMFCTTCHGTQNVAFVTGDGSIPGHEPWALAPVSMGWQGLSGAEICAQLKDPERNGDRDLAELHEHMAEDGLVGWGWHPGDGRTPVPGTQEAFGEIVQAWIDTGAACPG</sequence>
<feature type="signal peptide" evidence="1">
    <location>
        <begin position="1"/>
        <end position="17"/>
    </location>
</feature>
<dbReference type="AlphaFoldDB" id="X7FFM1"/>
<dbReference type="OrthoDB" id="656942at2"/>
<accession>X7FFM1</accession>
<evidence type="ECO:0008006" key="4">
    <source>
        <dbReference type="Google" id="ProtNLM"/>
    </source>
</evidence>
<dbReference type="SUPFAM" id="SSF48695">
    <property type="entry name" value="Multiheme cytochromes"/>
    <property type="match status" value="1"/>
</dbReference>
<keyword evidence="3" id="KW-1185">Reference proteome</keyword>
<protein>
    <recommendedName>
        <fullName evidence="4">Isoquinoline 1-oxidoreductase subunit</fullName>
    </recommendedName>
</protein>
<feature type="chain" id="PRO_5004977786" description="Isoquinoline 1-oxidoreductase subunit" evidence="1">
    <location>
        <begin position="18"/>
        <end position="196"/>
    </location>
</feature>
<dbReference type="EMBL" id="JAME01000001">
    <property type="protein sequence ID" value="ETX30871.1"/>
    <property type="molecule type" value="Genomic_DNA"/>
</dbReference>
<evidence type="ECO:0000313" key="2">
    <source>
        <dbReference type="EMBL" id="ETX30871.1"/>
    </source>
</evidence>
<dbReference type="eggNOG" id="ENOG50309KP">
    <property type="taxonomic scope" value="Bacteria"/>
</dbReference>
<dbReference type="Proteomes" id="UP000023430">
    <property type="component" value="Unassembled WGS sequence"/>
</dbReference>
<gene>
    <name evidence="2" type="ORF">RISW2_00400</name>
</gene>
<evidence type="ECO:0000313" key="3">
    <source>
        <dbReference type="Proteomes" id="UP000023430"/>
    </source>
</evidence>
<reference evidence="2 3" key="1">
    <citation type="submission" date="2014-01" db="EMBL/GenBank/DDBJ databases">
        <title>Roseivivax isoporae LMG 25204 Genome Sequencing.</title>
        <authorList>
            <person name="Lai Q."/>
            <person name="Li G."/>
            <person name="Shao Z."/>
        </authorList>
    </citation>
    <scope>NUCLEOTIDE SEQUENCE [LARGE SCALE GENOMIC DNA]</scope>
    <source>
        <strain evidence="2 3">LMG 25204</strain>
    </source>
</reference>
<evidence type="ECO:0000256" key="1">
    <source>
        <dbReference type="SAM" id="SignalP"/>
    </source>
</evidence>
<dbReference type="InterPro" id="IPR036280">
    <property type="entry name" value="Multihaem_cyt_sf"/>
</dbReference>
<dbReference type="STRING" id="1449351.RISW2_00400"/>
<organism evidence="2 3">
    <name type="scientific">Roseivivax isoporae LMG 25204</name>
    <dbReference type="NCBI Taxonomy" id="1449351"/>
    <lineage>
        <taxon>Bacteria</taxon>
        <taxon>Pseudomonadati</taxon>
        <taxon>Pseudomonadota</taxon>
        <taxon>Alphaproteobacteria</taxon>
        <taxon>Rhodobacterales</taxon>
        <taxon>Roseobacteraceae</taxon>
        <taxon>Roseivivax</taxon>
    </lineage>
</organism>
<proteinExistence type="predicted"/>
<dbReference type="PATRIC" id="fig|1449351.3.peg.80"/>